<organism evidence="1">
    <name type="scientific">marine sediment metagenome</name>
    <dbReference type="NCBI Taxonomy" id="412755"/>
    <lineage>
        <taxon>unclassified sequences</taxon>
        <taxon>metagenomes</taxon>
        <taxon>ecological metagenomes</taxon>
    </lineage>
</organism>
<dbReference type="AlphaFoldDB" id="X1SNL1"/>
<proteinExistence type="predicted"/>
<sequence>MGGKGPRYTPEEASARIPILLQRIMLTAADIGVKLDTYPIDSQEIESRIVAMSGLVGLLNRLCHVVWKFEGLKRAAAERIV</sequence>
<evidence type="ECO:0000313" key="1">
    <source>
        <dbReference type="EMBL" id="GAI94498.1"/>
    </source>
</evidence>
<reference evidence="1" key="1">
    <citation type="journal article" date="2014" name="Front. Microbiol.">
        <title>High frequency of phylogenetically diverse reductive dehalogenase-homologous genes in deep subseafloor sedimentary metagenomes.</title>
        <authorList>
            <person name="Kawai M."/>
            <person name="Futagami T."/>
            <person name="Toyoda A."/>
            <person name="Takaki Y."/>
            <person name="Nishi S."/>
            <person name="Hori S."/>
            <person name="Arai W."/>
            <person name="Tsubouchi T."/>
            <person name="Morono Y."/>
            <person name="Uchiyama I."/>
            <person name="Ito T."/>
            <person name="Fujiyama A."/>
            <person name="Inagaki F."/>
            <person name="Takami H."/>
        </authorList>
    </citation>
    <scope>NUCLEOTIDE SEQUENCE</scope>
    <source>
        <strain evidence="1">Expedition CK06-06</strain>
    </source>
</reference>
<accession>X1SNL1</accession>
<comment type="caution">
    <text evidence="1">The sequence shown here is derived from an EMBL/GenBank/DDBJ whole genome shotgun (WGS) entry which is preliminary data.</text>
</comment>
<name>X1SNL1_9ZZZZ</name>
<dbReference type="EMBL" id="BARW01023335">
    <property type="protein sequence ID" value="GAI94498.1"/>
    <property type="molecule type" value="Genomic_DNA"/>
</dbReference>
<gene>
    <name evidence="1" type="ORF">S12H4_38725</name>
</gene>
<protein>
    <submittedName>
        <fullName evidence="1">Uncharacterized protein</fullName>
    </submittedName>
</protein>